<protein>
    <submittedName>
        <fullName evidence="5">Uncharacterized protein</fullName>
    </submittedName>
</protein>
<dbReference type="InterPro" id="IPR036770">
    <property type="entry name" value="Ankyrin_rpt-contain_sf"/>
</dbReference>
<accession>A0A7S0E315</accession>
<evidence type="ECO:0000256" key="4">
    <source>
        <dbReference type="SAM" id="SignalP"/>
    </source>
</evidence>
<dbReference type="InterPro" id="IPR002110">
    <property type="entry name" value="Ankyrin_rpt"/>
</dbReference>
<reference evidence="5" key="1">
    <citation type="submission" date="2021-01" db="EMBL/GenBank/DDBJ databases">
        <authorList>
            <person name="Corre E."/>
            <person name="Pelletier E."/>
            <person name="Niang G."/>
            <person name="Scheremetjew M."/>
            <person name="Finn R."/>
            <person name="Kale V."/>
            <person name="Holt S."/>
            <person name="Cochrane G."/>
            <person name="Meng A."/>
            <person name="Brown T."/>
            <person name="Cohen L."/>
        </authorList>
    </citation>
    <scope>NUCLEOTIDE SEQUENCE</scope>
    <source>
        <strain evidence="5">CCMP325</strain>
    </source>
</reference>
<dbReference type="SUPFAM" id="SSF48403">
    <property type="entry name" value="Ankyrin repeat"/>
    <property type="match status" value="1"/>
</dbReference>
<dbReference type="AlphaFoldDB" id="A0A7S0E315"/>
<name>A0A7S0E315_9CRYP</name>
<evidence type="ECO:0000256" key="2">
    <source>
        <dbReference type="ARBA" id="ARBA00023043"/>
    </source>
</evidence>
<evidence type="ECO:0000256" key="1">
    <source>
        <dbReference type="ARBA" id="ARBA00022737"/>
    </source>
</evidence>
<proteinExistence type="predicted"/>
<sequence length="255" mass="28784">MTLAGSQRWLMIFLFVCLQPCTSAQPQRVPALRLSSSQHVSPGPALTLRLRGGISGRRRKCSGLRKGGSERRREKYLLRKKEQRLRAMKEMNNPVEEQSESADDELQENMIPSDLKEVPAFKAILKKKMVKNPVGTKTTKALQAARDQGDKEMEFALLLRLGELRLARRILEAGQVDINKPLKTDTLTPLHWAVRNGSPDMVHMLCHYGADLFALDSSYKNPTKVAVEKGRSDILRTLHDWGGVSKPGRRHGLRR</sequence>
<keyword evidence="1" id="KW-0677">Repeat</keyword>
<feature type="repeat" description="ANK" evidence="3">
    <location>
        <begin position="185"/>
        <end position="217"/>
    </location>
</feature>
<evidence type="ECO:0000313" key="5">
    <source>
        <dbReference type="EMBL" id="CAD8472070.1"/>
    </source>
</evidence>
<keyword evidence="4" id="KW-0732">Signal</keyword>
<feature type="signal peptide" evidence="4">
    <location>
        <begin position="1"/>
        <end position="24"/>
    </location>
</feature>
<dbReference type="Pfam" id="PF12796">
    <property type="entry name" value="Ank_2"/>
    <property type="match status" value="1"/>
</dbReference>
<organism evidence="5">
    <name type="scientific">Hanusia phi</name>
    <dbReference type="NCBI Taxonomy" id="3032"/>
    <lineage>
        <taxon>Eukaryota</taxon>
        <taxon>Cryptophyceae</taxon>
        <taxon>Pyrenomonadales</taxon>
        <taxon>Geminigeraceae</taxon>
        <taxon>Hanusia</taxon>
    </lineage>
</organism>
<dbReference type="EMBL" id="HBEO01005556">
    <property type="protein sequence ID" value="CAD8472070.1"/>
    <property type="molecule type" value="Transcribed_RNA"/>
</dbReference>
<dbReference type="SMART" id="SM00248">
    <property type="entry name" value="ANK"/>
    <property type="match status" value="1"/>
</dbReference>
<evidence type="ECO:0000256" key="3">
    <source>
        <dbReference type="PROSITE-ProRule" id="PRU00023"/>
    </source>
</evidence>
<dbReference type="Gene3D" id="1.25.40.20">
    <property type="entry name" value="Ankyrin repeat-containing domain"/>
    <property type="match status" value="1"/>
</dbReference>
<feature type="chain" id="PRO_5030873575" evidence="4">
    <location>
        <begin position="25"/>
        <end position="255"/>
    </location>
</feature>
<dbReference type="PROSITE" id="PS50297">
    <property type="entry name" value="ANK_REP_REGION"/>
    <property type="match status" value="1"/>
</dbReference>
<gene>
    <name evidence="5" type="ORF">HPHI1048_LOCUS3962</name>
</gene>
<dbReference type="PANTHER" id="PTHR24126">
    <property type="entry name" value="ANKYRIN REPEAT, PH AND SEC7 DOMAIN CONTAINING PROTEIN SECG-RELATED"/>
    <property type="match status" value="1"/>
</dbReference>
<dbReference type="PROSITE" id="PS50088">
    <property type="entry name" value="ANK_REPEAT"/>
    <property type="match status" value="1"/>
</dbReference>
<keyword evidence="2 3" id="KW-0040">ANK repeat</keyword>